<evidence type="ECO:0000313" key="4">
    <source>
        <dbReference type="Proteomes" id="UP000275356"/>
    </source>
</evidence>
<comment type="caution">
    <text evidence="3">The sequence shown here is derived from an EMBL/GenBank/DDBJ whole genome shotgun (WGS) entry which is preliminary data.</text>
</comment>
<feature type="signal peptide" evidence="2">
    <location>
        <begin position="1"/>
        <end position="19"/>
    </location>
</feature>
<reference evidence="3 4" key="1">
    <citation type="submission" date="2018-11" db="EMBL/GenBank/DDBJ databases">
        <title>Sequencing the genomes of 1000 actinobacteria strains.</title>
        <authorList>
            <person name="Klenk H.-P."/>
        </authorList>
    </citation>
    <scope>NUCLEOTIDE SEQUENCE [LARGE SCALE GENOMIC DNA]</scope>
    <source>
        <strain evidence="3 4">DSM 13521</strain>
    </source>
</reference>
<dbReference type="PROSITE" id="PS51257">
    <property type="entry name" value="PROKAR_LIPOPROTEIN"/>
    <property type="match status" value="1"/>
</dbReference>
<dbReference type="EMBL" id="RKHQ01000002">
    <property type="protein sequence ID" value="ROR93903.1"/>
    <property type="molecule type" value="Genomic_DNA"/>
</dbReference>
<evidence type="ECO:0000256" key="1">
    <source>
        <dbReference type="SAM" id="MobiDB-lite"/>
    </source>
</evidence>
<evidence type="ECO:0000256" key="2">
    <source>
        <dbReference type="SAM" id="SignalP"/>
    </source>
</evidence>
<organism evidence="3 4">
    <name type="scientific">Salana multivorans</name>
    <dbReference type="NCBI Taxonomy" id="120377"/>
    <lineage>
        <taxon>Bacteria</taxon>
        <taxon>Bacillati</taxon>
        <taxon>Actinomycetota</taxon>
        <taxon>Actinomycetes</taxon>
        <taxon>Micrococcales</taxon>
        <taxon>Beutenbergiaceae</taxon>
        <taxon>Salana</taxon>
    </lineage>
</organism>
<sequence>MSRRPDVAASALVLAGALAACSPSGPSESPSDSGGERPGESPLAAYRLDLAGGGGAIDEPGPDVVQEAIAACMKEQGFEYHLDSDAVDDLSLDPADQLALAERRGYGIVGDYSTLDMTLAEELTPQDLYLSTLSEEAQAEYFKALSGDMWEEIADAVAEDHDYDYDWRRAGCEGAAEHEAWATAPSELEVSVPPEHQDVLALVARLPDHIVETTEWREGLARWSSCMSDLGYSFETPNDAFDSIQDGLVEVLEDVTPREWVTIDAENVISYDEGGSSLPDRAAYEALQTRERETATADVSCQQEVGLADASTRGLWELESQFLTEHREELDAFLAWAQSEGLA</sequence>
<evidence type="ECO:0000313" key="3">
    <source>
        <dbReference type="EMBL" id="ROR93903.1"/>
    </source>
</evidence>
<feature type="chain" id="PRO_5038612392" evidence="2">
    <location>
        <begin position="20"/>
        <end position="343"/>
    </location>
</feature>
<proteinExistence type="predicted"/>
<keyword evidence="4" id="KW-1185">Reference proteome</keyword>
<feature type="compositionally biased region" description="Low complexity" evidence="1">
    <location>
        <begin position="20"/>
        <end position="33"/>
    </location>
</feature>
<name>A0A3N2D2A6_9MICO</name>
<dbReference type="RefSeq" id="WP_123740781.1">
    <property type="nucleotide sequence ID" value="NZ_RKHQ01000002.1"/>
</dbReference>
<gene>
    <name evidence="3" type="ORF">EDD28_3332</name>
</gene>
<accession>A0A3N2D2A6</accession>
<dbReference type="AlphaFoldDB" id="A0A3N2D2A6"/>
<feature type="region of interest" description="Disordered" evidence="1">
    <location>
        <begin position="20"/>
        <end position="43"/>
    </location>
</feature>
<dbReference type="OrthoDB" id="3403621at2"/>
<keyword evidence="2" id="KW-0732">Signal</keyword>
<dbReference type="Proteomes" id="UP000275356">
    <property type="component" value="Unassembled WGS sequence"/>
</dbReference>
<protein>
    <submittedName>
        <fullName evidence="3">Uncharacterized protein</fullName>
    </submittedName>
</protein>